<organism evidence="1 2">
    <name type="scientific">Metabacillus arenae</name>
    <dbReference type="NCBI Taxonomy" id="2771434"/>
    <lineage>
        <taxon>Bacteria</taxon>
        <taxon>Bacillati</taxon>
        <taxon>Bacillota</taxon>
        <taxon>Bacilli</taxon>
        <taxon>Bacillales</taxon>
        <taxon>Bacillaceae</taxon>
        <taxon>Metabacillus</taxon>
    </lineage>
</organism>
<sequence length="515" mass="58074">MEKKLKSIGICFLLIFVLFPYHKGFASSSAISTGDSTIDGRPVAWKNRDHWSTPDGWKVIPYYYEADQTSFGTGDRYKSRFNYMGVTAKGSSGIDPITSTQVPWAGANDKGLGLVQVAGHSLTSSFAQENGFPISQDLEKGMTGGYLNHLILSRAEHIDEVEQILRDTNEGGGFNQSSARNTSTIISVFDRWGNAATFEIDGDSFTRDNVTKEYAQNANGDFADKHDDDKDIENPYDGDYSGFDWRTNFSKVDWQKPNGFPYFVDNQKTEVINNEVVNNGNTPDGIHDWEYSSSAVMRHTRAGIRMDDPFKKDYRYFIQKNVGSHALGTKYDIESLSKNIGDLPSQNKSTGYHLNRFVSTFGVVLTGSKIDDPYDGKLTTMWVALGEPTVSIFVPLFPYAGKPPIELNDMYQKINEKRKQVYHYTNDEACGYSCGRNEIHEIDIQALTGGKYYGEGGIQEYTFGIENWAFDQYDSFIEDLRNGDRDHETLKAEMAAWQKDIIKTMKTHYINETTP</sequence>
<evidence type="ECO:0000313" key="1">
    <source>
        <dbReference type="EMBL" id="MBD1378939.1"/>
    </source>
</evidence>
<evidence type="ECO:0000313" key="2">
    <source>
        <dbReference type="Proteomes" id="UP000626844"/>
    </source>
</evidence>
<accession>A0A926NCC3</accession>
<proteinExistence type="predicted"/>
<reference evidence="1" key="1">
    <citation type="submission" date="2020-09" db="EMBL/GenBank/DDBJ databases">
        <title>A novel bacterium of genus Bacillus, isolated from South China Sea.</title>
        <authorList>
            <person name="Huang H."/>
            <person name="Mo K."/>
            <person name="Hu Y."/>
        </authorList>
    </citation>
    <scope>NUCLEOTIDE SEQUENCE</scope>
    <source>
        <strain evidence="1">IB182487</strain>
    </source>
</reference>
<protein>
    <submittedName>
        <fullName evidence="1">Uncharacterized protein</fullName>
    </submittedName>
</protein>
<name>A0A926NCC3_9BACI</name>
<dbReference type="Gene3D" id="3.60.60.10">
    <property type="entry name" value="Penicillin V Acylase, Chain A"/>
    <property type="match status" value="1"/>
</dbReference>
<comment type="caution">
    <text evidence="1">The sequence shown here is derived from an EMBL/GenBank/DDBJ whole genome shotgun (WGS) entry which is preliminary data.</text>
</comment>
<gene>
    <name evidence="1" type="ORF">IC621_01735</name>
</gene>
<dbReference type="Proteomes" id="UP000626844">
    <property type="component" value="Unassembled WGS sequence"/>
</dbReference>
<keyword evidence="2" id="KW-1185">Reference proteome</keyword>
<dbReference type="EMBL" id="JACXAI010000002">
    <property type="protein sequence ID" value="MBD1378939.1"/>
    <property type="molecule type" value="Genomic_DNA"/>
</dbReference>
<dbReference type="AlphaFoldDB" id="A0A926NCC3"/>
<dbReference type="RefSeq" id="WP_191155138.1">
    <property type="nucleotide sequence ID" value="NZ_JACXAI010000002.1"/>
</dbReference>